<evidence type="ECO:0000256" key="1">
    <source>
        <dbReference type="ARBA" id="ARBA00022574"/>
    </source>
</evidence>
<dbReference type="InterPro" id="IPR015943">
    <property type="entry name" value="WD40/YVTN_repeat-like_dom_sf"/>
</dbReference>
<feature type="region of interest" description="Disordered" evidence="4">
    <location>
        <begin position="1"/>
        <end position="56"/>
    </location>
</feature>
<dbReference type="PRINTS" id="PR00320">
    <property type="entry name" value="GPROTEINBRPT"/>
</dbReference>
<dbReference type="AlphaFoldDB" id="A0AAN9EEN1"/>
<comment type="caution">
    <text evidence="5">The sequence shown here is derived from an EMBL/GenBank/DDBJ whole genome shotgun (WGS) entry which is preliminary data.</text>
</comment>
<dbReference type="SMART" id="SM00320">
    <property type="entry name" value="WD40"/>
    <property type="match status" value="6"/>
</dbReference>
<sequence length="559" mass="60882">MQNLMAMQQQGTAQLQQTNSSSLTAMSSKGFRGPQAASVLERGEHSNSKGSAASPTPINAYRMIFPNSPTSHQGRLFHGNSSGVISTTLQQIQAQSLLTIDVNGEAYLGSLPMGLPMDPIVFQETVLQLSPGLSGAAQWQWALEQAWTQNNHENFANIADMDPHRLSGLGQGCLSAKDGRFARIQEQLGSTENYRNRKLNSSYGDDNIAIVGNRVGPSRNSLTSHHTPDNGIYTTSSKQHVNNVQKGLMMDGTKGIRGIASSSNFSACSSMNMEGVRDKAESTLPIKGGDDETVYGTTKQSSNENEKEKETSKVFTFAEYGCIRTSDNKVTCCNFSSDGKFLASAGHEKKVVLWNKDTLKMESTPKDHSSVISDVCFRPNSYGFATSSIDKSIRLWDAANPKYCVKEYSGHSSPIMSLDFHPSKTDLFCFSDSDDEIRFWNITTSSCTCVIKGGNPKVRFRPGAGRVLAAAYDKGVSIFDVESGVCLCSLQGGHPEAVNYICWDANGNHLASSLELWNMAMNRHMTVTTHDNIISSLVRSPVTEMLASASHDGTVKLWK</sequence>
<feature type="repeat" description="WD" evidence="3">
    <location>
        <begin position="527"/>
        <end position="559"/>
    </location>
</feature>
<keyword evidence="6" id="KW-1185">Reference proteome</keyword>
<dbReference type="CDD" id="cd00200">
    <property type="entry name" value="WD40"/>
    <property type="match status" value="1"/>
</dbReference>
<dbReference type="InterPro" id="IPR001680">
    <property type="entry name" value="WD40_rpt"/>
</dbReference>
<dbReference type="SUPFAM" id="SSF50978">
    <property type="entry name" value="WD40 repeat-like"/>
    <property type="match status" value="1"/>
</dbReference>
<keyword evidence="2" id="KW-0677">Repeat</keyword>
<dbReference type="PROSITE" id="PS50294">
    <property type="entry name" value="WD_REPEATS_REGION"/>
    <property type="match status" value="3"/>
</dbReference>
<dbReference type="PROSITE" id="PS50082">
    <property type="entry name" value="WD_REPEATS_2"/>
    <property type="match status" value="4"/>
</dbReference>
<evidence type="ECO:0000256" key="3">
    <source>
        <dbReference type="PROSITE-ProRule" id="PRU00221"/>
    </source>
</evidence>
<name>A0AAN9EEN1_CROPI</name>
<feature type="repeat" description="WD" evidence="3">
    <location>
        <begin position="323"/>
        <end position="364"/>
    </location>
</feature>
<accession>A0AAN9EEN1</accession>
<feature type="repeat" description="WD" evidence="3">
    <location>
        <begin position="365"/>
        <end position="397"/>
    </location>
</feature>
<feature type="repeat" description="WD" evidence="3">
    <location>
        <begin position="408"/>
        <end position="450"/>
    </location>
</feature>
<evidence type="ECO:0000313" key="5">
    <source>
        <dbReference type="EMBL" id="KAK7255942.1"/>
    </source>
</evidence>
<dbReference type="GO" id="GO:0003714">
    <property type="term" value="F:transcription corepressor activity"/>
    <property type="evidence" value="ECO:0007669"/>
    <property type="project" value="InterPro"/>
</dbReference>
<evidence type="ECO:0000256" key="2">
    <source>
        <dbReference type="ARBA" id="ARBA00022737"/>
    </source>
</evidence>
<evidence type="ECO:0000313" key="6">
    <source>
        <dbReference type="Proteomes" id="UP001372338"/>
    </source>
</evidence>
<protein>
    <submittedName>
        <fullName evidence="5">Uncharacterized protein</fullName>
    </submittedName>
</protein>
<dbReference type="Proteomes" id="UP001372338">
    <property type="component" value="Unassembled WGS sequence"/>
</dbReference>
<dbReference type="InterPro" id="IPR044716">
    <property type="entry name" value="LEUNIG-like"/>
</dbReference>
<dbReference type="PANTHER" id="PTHR44376:SF22">
    <property type="entry name" value="TRANSCRIPTIONAL COREPRESSOR LEUNIG_HOMOLOG"/>
    <property type="match status" value="1"/>
</dbReference>
<dbReference type="InterPro" id="IPR036322">
    <property type="entry name" value="WD40_repeat_dom_sf"/>
</dbReference>
<dbReference type="PANTHER" id="PTHR44376">
    <property type="entry name" value="TRANSCRIPTIONAL REGULATOR OF FILAMENTOUS GROWTH FLO8"/>
    <property type="match status" value="1"/>
</dbReference>
<dbReference type="Gene3D" id="2.130.10.10">
    <property type="entry name" value="YVTN repeat-like/Quinoprotein amine dehydrogenase"/>
    <property type="match status" value="2"/>
</dbReference>
<reference evidence="5 6" key="1">
    <citation type="submission" date="2024-01" db="EMBL/GenBank/DDBJ databases">
        <title>The genomes of 5 underutilized Papilionoideae crops provide insights into root nodulation and disease resistanc.</title>
        <authorList>
            <person name="Yuan L."/>
        </authorList>
    </citation>
    <scope>NUCLEOTIDE SEQUENCE [LARGE SCALE GENOMIC DNA]</scope>
    <source>
        <strain evidence="5">ZHUSHIDOU_FW_LH</strain>
        <tissue evidence="5">Leaf</tissue>
    </source>
</reference>
<gene>
    <name evidence="5" type="ORF">RIF29_29371</name>
</gene>
<keyword evidence="1 3" id="KW-0853">WD repeat</keyword>
<feature type="region of interest" description="Disordered" evidence="4">
    <location>
        <begin position="282"/>
        <end position="309"/>
    </location>
</feature>
<organism evidence="5 6">
    <name type="scientific">Crotalaria pallida</name>
    <name type="common">Smooth rattlebox</name>
    <name type="synonym">Crotalaria striata</name>
    <dbReference type="NCBI Taxonomy" id="3830"/>
    <lineage>
        <taxon>Eukaryota</taxon>
        <taxon>Viridiplantae</taxon>
        <taxon>Streptophyta</taxon>
        <taxon>Embryophyta</taxon>
        <taxon>Tracheophyta</taxon>
        <taxon>Spermatophyta</taxon>
        <taxon>Magnoliopsida</taxon>
        <taxon>eudicotyledons</taxon>
        <taxon>Gunneridae</taxon>
        <taxon>Pentapetalae</taxon>
        <taxon>rosids</taxon>
        <taxon>fabids</taxon>
        <taxon>Fabales</taxon>
        <taxon>Fabaceae</taxon>
        <taxon>Papilionoideae</taxon>
        <taxon>50 kb inversion clade</taxon>
        <taxon>genistoids sensu lato</taxon>
        <taxon>core genistoids</taxon>
        <taxon>Crotalarieae</taxon>
        <taxon>Crotalaria</taxon>
    </lineage>
</organism>
<evidence type="ECO:0000256" key="4">
    <source>
        <dbReference type="SAM" id="MobiDB-lite"/>
    </source>
</evidence>
<dbReference type="Pfam" id="PF00400">
    <property type="entry name" value="WD40"/>
    <property type="match status" value="5"/>
</dbReference>
<feature type="compositionally biased region" description="Low complexity" evidence="4">
    <location>
        <begin position="1"/>
        <end position="18"/>
    </location>
</feature>
<dbReference type="EMBL" id="JAYWIO010000006">
    <property type="protein sequence ID" value="KAK7255942.1"/>
    <property type="molecule type" value="Genomic_DNA"/>
</dbReference>
<proteinExistence type="predicted"/>
<dbReference type="InterPro" id="IPR020472">
    <property type="entry name" value="WD40_PAC1"/>
</dbReference>